<organism evidence="2 3">
    <name type="scientific">Parvularcula maris</name>
    <dbReference type="NCBI Taxonomy" id="2965077"/>
    <lineage>
        <taxon>Bacteria</taxon>
        <taxon>Pseudomonadati</taxon>
        <taxon>Pseudomonadota</taxon>
        <taxon>Alphaproteobacteria</taxon>
        <taxon>Parvularculales</taxon>
        <taxon>Parvularculaceae</taxon>
        <taxon>Parvularcula</taxon>
    </lineage>
</organism>
<dbReference type="InterPro" id="IPR051849">
    <property type="entry name" value="GAG-degrading_sulfatase"/>
</dbReference>
<dbReference type="SUPFAM" id="SSF53649">
    <property type="entry name" value="Alkaline phosphatase-like"/>
    <property type="match status" value="1"/>
</dbReference>
<dbReference type="EMBL" id="JANIBC010000009">
    <property type="protein sequence ID" value="MCQ8185870.1"/>
    <property type="molecule type" value="Genomic_DNA"/>
</dbReference>
<sequence>MTGAAAAAYGITREKKAERPHAAIARSTSRRPNVILITSDQERSWDLMPSGFIETHCPARARLAERSISFKNAFTPSQLCSMARGTIYTGAHPQASAVWENVPIPYATDIRQDIATMGSLFQDAGYETAYCGKWHLSRLGKGGSPYPEDRVKEAVRAAGFDHPLTTMEVDGPWAGYRHDERTVGQALSMAARRGEEGKPLFMAVNLVNPHDIMYFAANDAMVRSQKVKLQRILPPPDDPLYAEDLGYDVFGSWGPATRKGKPAAVAEYARAYEQIFGVLPYDDEEIARSFQNYYWNAMRDCDRRLETLLSGLEAMGAMDDTIVVFTSDHGEFLGAHGLRGKGVTPYAEASRVPMLVSMLGGGSGTTEAPISHVDLVPTLLGLAGVDTAEIKSNVPTVVGQDLSAQAAGGSGLGPRADGVLVHWTSLAFIDHQAANAWEEVREREGLGRAYAYWKMQREELADAAEKRGQMRGITGSGYTFARYFSPKKHHSPQGWDELTGLNDIELYDDRADPNQVVNLAYDPLYQKKVLEMSRRLETLIAEEIGTDDGSFLPSFARS</sequence>
<proteinExistence type="predicted"/>
<evidence type="ECO:0000313" key="2">
    <source>
        <dbReference type="EMBL" id="MCQ8185870.1"/>
    </source>
</evidence>
<dbReference type="Proteomes" id="UP001142610">
    <property type="component" value="Unassembled WGS sequence"/>
</dbReference>
<dbReference type="GO" id="GO:0004065">
    <property type="term" value="F:arylsulfatase activity"/>
    <property type="evidence" value="ECO:0007669"/>
    <property type="project" value="TreeGrafter"/>
</dbReference>
<keyword evidence="2" id="KW-0378">Hydrolase</keyword>
<gene>
    <name evidence="2" type="ORF">NOG11_10755</name>
</gene>
<reference evidence="2" key="1">
    <citation type="submission" date="2022-07" db="EMBL/GenBank/DDBJ databases">
        <title>Parvularcula maris sp. nov., an algicidal bacterium isolated from seawater.</title>
        <authorList>
            <person name="Li F."/>
        </authorList>
    </citation>
    <scope>NUCLEOTIDE SEQUENCE</scope>
    <source>
        <strain evidence="2">BGMRC 0090</strain>
    </source>
</reference>
<dbReference type="InterPro" id="IPR017850">
    <property type="entry name" value="Alkaline_phosphatase_core_sf"/>
</dbReference>
<dbReference type="GO" id="GO:0015024">
    <property type="term" value="F:glucuronate-2-sulfatase activity"/>
    <property type="evidence" value="ECO:0007669"/>
    <property type="project" value="TreeGrafter"/>
</dbReference>
<evidence type="ECO:0000259" key="1">
    <source>
        <dbReference type="Pfam" id="PF00884"/>
    </source>
</evidence>
<dbReference type="InterPro" id="IPR000917">
    <property type="entry name" value="Sulfatase_N"/>
</dbReference>
<keyword evidence="3" id="KW-1185">Reference proteome</keyword>
<comment type="caution">
    <text evidence="2">The sequence shown here is derived from an EMBL/GenBank/DDBJ whole genome shotgun (WGS) entry which is preliminary data.</text>
</comment>
<name>A0A9X2LA06_9PROT</name>
<dbReference type="PANTHER" id="PTHR46615:SF1">
    <property type="entry name" value="ARYLSULFATASE K"/>
    <property type="match status" value="1"/>
</dbReference>
<dbReference type="AlphaFoldDB" id="A0A9X2LA06"/>
<dbReference type="PANTHER" id="PTHR46615">
    <property type="entry name" value="ARYLSULFATASE K"/>
    <property type="match status" value="1"/>
</dbReference>
<dbReference type="Pfam" id="PF00884">
    <property type="entry name" value="Sulfatase"/>
    <property type="match status" value="1"/>
</dbReference>
<feature type="domain" description="Sulfatase N-terminal" evidence="1">
    <location>
        <begin position="32"/>
        <end position="385"/>
    </location>
</feature>
<protein>
    <submittedName>
        <fullName evidence="2">Sulfatase-like hydrolase/transferase</fullName>
    </submittedName>
</protein>
<accession>A0A9X2LA06</accession>
<evidence type="ECO:0000313" key="3">
    <source>
        <dbReference type="Proteomes" id="UP001142610"/>
    </source>
</evidence>
<dbReference type="CDD" id="cd16035">
    <property type="entry name" value="sulfatase_like"/>
    <property type="match status" value="1"/>
</dbReference>
<dbReference type="Gene3D" id="3.40.720.10">
    <property type="entry name" value="Alkaline Phosphatase, subunit A"/>
    <property type="match status" value="1"/>
</dbReference>